<dbReference type="Proteomes" id="UP000441772">
    <property type="component" value="Unassembled WGS sequence"/>
</dbReference>
<comment type="caution">
    <text evidence="1">The sequence shown here is derived from an EMBL/GenBank/DDBJ whole genome shotgun (WGS) entry which is preliminary data.</text>
</comment>
<proteinExistence type="predicted"/>
<dbReference type="EMBL" id="WBVT01000042">
    <property type="protein sequence ID" value="KAB7789589.1"/>
    <property type="molecule type" value="Genomic_DNA"/>
</dbReference>
<reference evidence="1 2" key="1">
    <citation type="submission" date="2019-09" db="EMBL/GenBank/DDBJ databases">
        <title>Characterization of the phylogenetic diversity of two novel species belonging to the genus Bifidobacterium: Bifidobacterium cebidarum sp. nov. and Bifidobacterium leontopitheci sp. nov.</title>
        <authorList>
            <person name="Lugli G.A."/>
            <person name="Duranti S."/>
            <person name="Milani C."/>
            <person name="Turroni F."/>
            <person name="Ventura M."/>
        </authorList>
    </citation>
    <scope>NUCLEOTIDE SEQUENCE [LARGE SCALE GENOMIC DNA]</scope>
    <source>
        <strain evidence="1 2">LMG 31471</strain>
    </source>
</reference>
<evidence type="ECO:0000313" key="1">
    <source>
        <dbReference type="EMBL" id="KAB7789589.1"/>
    </source>
</evidence>
<accession>A0A6I1GJK8</accession>
<protein>
    <submittedName>
        <fullName evidence="1">Uncharacterized protein</fullName>
    </submittedName>
</protein>
<sequence>MESEDDHYIEEYAVSFPLFPSLYTANNRRAKGASIEISIISAVGGIMPRYSPGSA</sequence>
<name>A0A6I1GJK8_9BIFI</name>
<gene>
    <name evidence="1" type="ORF">F7D09_1913</name>
</gene>
<dbReference type="AlphaFoldDB" id="A0A6I1GJK8"/>
<evidence type="ECO:0000313" key="2">
    <source>
        <dbReference type="Proteomes" id="UP000441772"/>
    </source>
</evidence>
<organism evidence="1 2">
    <name type="scientific">Bifidobacterium leontopitheci</name>
    <dbReference type="NCBI Taxonomy" id="2650774"/>
    <lineage>
        <taxon>Bacteria</taxon>
        <taxon>Bacillati</taxon>
        <taxon>Actinomycetota</taxon>
        <taxon>Actinomycetes</taxon>
        <taxon>Bifidobacteriales</taxon>
        <taxon>Bifidobacteriaceae</taxon>
        <taxon>Bifidobacterium</taxon>
    </lineage>
</organism>
<keyword evidence="2" id="KW-1185">Reference proteome</keyword>